<evidence type="ECO:0000256" key="1">
    <source>
        <dbReference type="SAM" id="MobiDB-lite"/>
    </source>
</evidence>
<dbReference type="Proteomes" id="UP000663842">
    <property type="component" value="Unassembled WGS sequence"/>
</dbReference>
<proteinExistence type="predicted"/>
<feature type="region of interest" description="Disordered" evidence="1">
    <location>
        <begin position="1"/>
        <end position="35"/>
    </location>
</feature>
<feature type="region of interest" description="Disordered" evidence="1">
    <location>
        <begin position="76"/>
        <end position="106"/>
    </location>
</feature>
<gene>
    <name evidence="3" type="ORF">UXM345_LOCUS37850</name>
    <name evidence="2" type="ORF">XDN619_LOCUS26429</name>
</gene>
<feature type="compositionally biased region" description="Basic and acidic residues" evidence="1">
    <location>
        <begin position="1"/>
        <end position="15"/>
    </location>
</feature>
<dbReference type="EMBL" id="CAJNRG010012396">
    <property type="protein sequence ID" value="CAF2139493.1"/>
    <property type="molecule type" value="Genomic_DNA"/>
</dbReference>
<accession>A0A816WWH8</accession>
<feature type="non-terminal residue" evidence="2">
    <location>
        <position position="1"/>
    </location>
</feature>
<name>A0A816WWH8_9BILA</name>
<feature type="non-terminal residue" evidence="2">
    <location>
        <position position="213"/>
    </location>
</feature>
<evidence type="ECO:0000313" key="2">
    <source>
        <dbReference type="EMBL" id="CAF2139493.1"/>
    </source>
</evidence>
<dbReference type="Proteomes" id="UP000663887">
    <property type="component" value="Unassembled WGS sequence"/>
</dbReference>
<protein>
    <submittedName>
        <fullName evidence="2">Uncharacterized protein</fullName>
    </submittedName>
</protein>
<organism evidence="2 4">
    <name type="scientific">Rotaria magnacalcarata</name>
    <dbReference type="NCBI Taxonomy" id="392030"/>
    <lineage>
        <taxon>Eukaryota</taxon>
        <taxon>Metazoa</taxon>
        <taxon>Spiralia</taxon>
        <taxon>Gnathifera</taxon>
        <taxon>Rotifera</taxon>
        <taxon>Eurotatoria</taxon>
        <taxon>Bdelloidea</taxon>
        <taxon>Philodinida</taxon>
        <taxon>Philodinidae</taxon>
        <taxon>Rotaria</taxon>
    </lineage>
</organism>
<comment type="caution">
    <text evidence="2">The sequence shown here is derived from an EMBL/GenBank/DDBJ whole genome shotgun (WGS) entry which is preliminary data.</text>
</comment>
<dbReference type="AlphaFoldDB" id="A0A816WWH8"/>
<sequence>TSPAKEAPECEKDDSVSAASPLADKTEEVFEGSKVSEASVDNKFVTKEPSSPINYNDRSHEDIKFKNTGTCNNLITVNDRDSEDDPTNLGEMEDRDAKVGQGILPQSEADKAVASIMEDKMEEQSDLTEENVDFDTKSELTEEKVEYLETGQIYKDSPDQGSYEHCQQEVEEAVKSINEEIVEKNTEDISQQESVFHAQSSLPNSPTSKKTFL</sequence>
<dbReference type="EMBL" id="CAJOBF010022468">
    <property type="protein sequence ID" value="CAF4391480.1"/>
    <property type="molecule type" value="Genomic_DNA"/>
</dbReference>
<evidence type="ECO:0000313" key="3">
    <source>
        <dbReference type="EMBL" id="CAF4391480.1"/>
    </source>
</evidence>
<feature type="region of interest" description="Disordered" evidence="1">
    <location>
        <begin position="120"/>
        <end position="140"/>
    </location>
</feature>
<evidence type="ECO:0000313" key="4">
    <source>
        <dbReference type="Proteomes" id="UP000663887"/>
    </source>
</evidence>
<feature type="compositionally biased region" description="Polar residues" evidence="1">
    <location>
        <begin position="188"/>
        <end position="213"/>
    </location>
</feature>
<feature type="region of interest" description="Disordered" evidence="1">
    <location>
        <begin position="184"/>
        <end position="213"/>
    </location>
</feature>
<reference evidence="2" key="1">
    <citation type="submission" date="2021-02" db="EMBL/GenBank/DDBJ databases">
        <authorList>
            <person name="Nowell W R."/>
        </authorList>
    </citation>
    <scope>NUCLEOTIDE SEQUENCE</scope>
</reference>
<feature type="compositionally biased region" description="Acidic residues" evidence="1">
    <location>
        <begin position="124"/>
        <end position="133"/>
    </location>
</feature>
<feature type="compositionally biased region" description="Acidic residues" evidence="1">
    <location>
        <begin position="81"/>
        <end position="94"/>
    </location>
</feature>